<proteinExistence type="predicted"/>
<dbReference type="GeneID" id="62229346"/>
<protein>
    <recommendedName>
        <fullName evidence="4">Myb-like domain-containing protein</fullName>
    </recommendedName>
</protein>
<evidence type="ECO:0000313" key="3">
    <source>
        <dbReference type="Proteomes" id="UP000783213"/>
    </source>
</evidence>
<accession>A0ABQ7IYH8</accession>
<organism evidence="2 3">
    <name type="scientific">Botrytis deweyae</name>
    <dbReference type="NCBI Taxonomy" id="2478750"/>
    <lineage>
        <taxon>Eukaryota</taxon>
        <taxon>Fungi</taxon>
        <taxon>Dikarya</taxon>
        <taxon>Ascomycota</taxon>
        <taxon>Pezizomycotina</taxon>
        <taxon>Leotiomycetes</taxon>
        <taxon>Helotiales</taxon>
        <taxon>Sclerotiniaceae</taxon>
        <taxon>Botrytis</taxon>
    </lineage>
</organism>
<dbReference type="Proteomes" id="UP000783213">
    <property type="component" value="Unassembled WGS sequence"/>
</dbReference>
<reference evidence="2 3" key="1">
    <citation type="journal article" date="2020" name="Genome Biol. Evol.">
        <title>Comparative genomics of Sclerotiniaceae.</title>
        <authorList>
            <person name="Valero Jimenez C.A."/>
            <person name="Steentjes M."/>
            <person name="Scholten O.E."/>
            <person name="Van Kan J.A.L."/>
        </authorList>
    </citation>
    <scope>NUCLEOTIDE SEQUENCE [LARGE SCALE GENOMIC DNA]</scope>
    <source>
        <strain evidence="2 3">B1</strain>
    </source>
</reference>
<dbReference type="EMBL" id="RCSX01000004">
    <property type="protein sequence ID" value="KAF7936353.1"/>
    <property type="molecule type" value="Genomic_DNA"/>
</dbReference>
<gene>
    <name evidence="2" type="ORF">EAE98_002572</name>
</gene>
<keyword evidence="3" id="KW-1185">Reference proteome</keyword>
<evidence type="ECO:0008006" key="4">
    <source>
        <dbReference type="Google" id="ProtNLM"/>
    </source>
</evidence>
<feature type="compositionally biased region" description="Basic and acidic residues" evidence="1">
    <location>
        <begin position="560"/>
        <end position="589"/>
    </location>
</feature>
<sequence length="628" mass="72495">MSQDQGQSASRKKKSTGREWSDRDTDTIKRLVNDCPHADWETLQKVYAKGKYELSRSYSPLVIHDEVKARWKKIAERTIFTPEQWMILCKERDSKDQARRSYSRIWLDYFPNYTKKTLELKYRSLSDEDIKNYLKASANSQRKIARTEPPGGYALNMIPEDNAKYVYATWLEGKERREMNDDQYLHTYFLKYGFKNLTINAISQFVKRMKKTLKPVPRSIPAIPTIKGIWWNHENLNYLKNIVENELKSVFRGDWKMVLEYRFEGLGLNHTMLSQKYNALRSGKAMVNIDVRINPANLNLEKQNKVFERAHGLKEIVWDSANDDFALAYYSYCKGKRSHIDTGVDGEVFLKRHDFTDTLTEVYDRGSELKNGGSKPSGKEIDLRAGPPGKYLMDLKDWEFHEWLCDTSDHNPGEITDLMKYHMPRCANEPAEIYDLRRHMWDTTGHEDIECPLKFTKNSTTKTSKNTNKTSSSRSKPSSSRETSQRTDSQDNRDLYEVTPPPPKSSRSKQPAEGYASGGWTTVNKPASEQRRHSPSRSNEPESRTASLAFRPSPSSGGESHNEASRSSRSRTEPHQSDRRQEPTSKSRTSDSNTSRSVAKRPARSPARSPERKDGSKRTKDGIDPLRR</sequence>
<feature type="region of interest" description="Disordered" evidence="1">
    <location>
        <begin position="1"/>
        <end position="22"/>
    </location>
</feature>
<name>A0ABQ7IYH8_9HELO</name>
<comment type="caution">
    <text evidence="2">The sequence shown here is derived from an EMBL/GenBank/DDBJ whole genome shotgun (WGS) entry which is preliminary data.</text>
</comment>
<feature type="compositionally biased region" description="Low complexity" evidence="1">
    <location>
        <begin position="456"/>
        <end position="482"/>
    </location>
</feature>
<feature type="compositionally biased region" description="Basic and acidic residues" evidence="1">
    <location>
        <begin position="609"/>
        <end position="628"/>
    </location>
</feature>
<dbReference type="RefSeq" id="XP_038813931.1">
    <property type="nucleotide sequence ID" value="XM_038950192.1"/>
</dbReference>
<feature type="region of interest" description="Disordered" evidence="1">
    <location>
        <begin position="452"/>
        <end position="628"/>
    </location>
</feature>
<feature type="compositionally biased region" description="Basic and acidic residues" evidence="1">
    <location>
        <begin position="483"/>
        <end position="496"/>
    </location>
</feature>
<evidence type="ECO:0000313" key="2">
    <source>
        <dbReference type="EMBL" id="KAF7936353.1"/>
    </source>
</evidence>
<evidence type="ECO:0000256" key="1">
    <source>
        <dbReference type="SAM" id="MobiDB-lite"/>
    </source>
</evidence>